<proteinExistence type="predicted"/>
<organism evidence="3 4">
    <name type="scientific">Heliocybe sulcata</name>
    <dbReference type="NCBI Taxonomy" id="5364"/>
    <lineage>
        <taxon>Eukaryota</taxon>
        <taxon>Fungi</taxon>
        <taxon>Dikarya</taxon>
        <taxon>Basidiomycota</taxon>
        <taxon>Agaricomycotina</taxon>
        <taxon>Agaricomycetes</taxon>
        <taxon>Gloeophyllales</taxon>
        <taxon>Gloeophyllaceae</taxon>
        <taxon>Heliocybe</taxon>
    </lineage>
</organism>
<dbReference type="Proteomes" id="UP000305948">
    <property type="component" value="Unassembled WGS sequence"/>
</dbReference>
<keyword evidence="4" id="KW-1185">Reference proteome</keyword>
<feature type="compositionally biased region" description="Low complexity" evidence="2">
    <location>
        <begin position="129"/>
        <end position="139"/>
    </location>
</feature>
<feature type="region of interest" description="Disordered" evidence="2">
    <location>
        <begin position="126"/>
        <end position="160"/>
    </location>
</feature>
<dbReference type="OrthoDB" id="3303458at2759"/>
<feature type="coiled-coil region" evidence="1">
    <location>
        <begin position="23"/>
        <end position="57"/>
    </location>
</feature>
<name>A0A5C3MU85_9AGAM</name>
<keyword evidence="1" id="KW-0175">Coiled coil</keyword>
<sequence>MSERIQKAMLARPYDLREADDILTMLRSEVIYLRRNNEELEAKNTRLKREAEDCLRRYPNAGFHAQATTAQYDAQERGQPMFPTQHDFDRRSRSPLPRNHAFSMSFGDAEYTGQYRNRVYVNPDLNAPGRGYTRRAGQYRGRRGGHPPARAGTPSRNVAGMDTGPAPKVPDEKVAHELAQEWGIQPPEGMRRVKGPWGDPDMPDAPTHTKGWAAEEAESEATPEADGGTVSLKWVGPPPVPTPMPSPPPTDSASAMADTTVLVHLVDKYSNMAPRGVATTSVQHTTRRVELWKVLAAMPADASKREAFVDTALNVIRKGKYQAASENPNISFASAPTTHPYPYSPADDDAVIRHLALCGFPVEGPDSGEVREWANVRLGFLEIGRA</sequence>
<reference evidence="3 4" key="1">
    <citation type="journal article" date="2019" name="Nat. Ecol. Evol.">
        <title>Megaphylogeny resolves global patterns of mushroom evolution.</title>
        <authorList>
            <person name="Varga T."/>
            <person name="Krizsan K."/>
            <person name="Foldi C."/>
            <person name="Dima B."/>
            <person name="Sanchez-Garcia M."/>
            <person name="Sanchez-Ramirez S."/>
            <person name="Szollosi G.J."/>
            <person name="Szarkandi J.G."/>
            <person name="Papp V."/>
            <person name="Albert L."/>
            <person name="Andreopoulos W."/>
            <person name="Angelini C."/>
            <person name="Antonin V."/>
            <person name="Barry K.W."/>
            <person name="Bougher N.L."/>
            <person name="Buchanan P."/>
            <person name="Buyck B."/>
            <person name="Bense V."/>
            <person name="Catcheside P."/>
            <person name="Chovatia M."/>
            <person name="Cooper J."/>
            <person name="Damon W."/>
            <person name="Desjardin D."/>
            <person name="Finy P."/>
            <person name="Geml J."/>
            <person name="Haridas S."/>
            <person name="Hughes K."/>
            <person name="Justo A."/>
            <person name="Karasinski D."/>
            <person name="Kautmanova I."/>
            <person name="Kiss B."/>
            <person name="Kocsube S."/>
            <person name="Kotiranta H."/>
            <person name="LaButti K.M."/>
            <person name="Lechner B.E."/>
            <person name="Liimatainen K."/>
            <person name="Lipzen A."/>
            <person name="Lukacs Z."/>
            <person name="Mihaltcheva S."/>
            <person name="Morgado L.N."/>
            <person name="Niskanen T."/>
            <person name="Noordeloos M.E."/>
            <person name="Ohm R.A."/>
            <person name="Ortiz-Santana B."/>
            <person name="Ovrebo C."/>
            <person name="Racz N."/>
            <person name="Riley R."/>
            <person name="Savchenko A."/>
            <person name="Shiryaev A."/>
            <person name="Soop K."/>
            <person name="Spirin V."/>
            <person name="Szebenyi C."/>
            <person name="Tomsovsky M."/>
            <person name="Tulloss R.E."/>
            <person name="Uehling J."/>
            <person name="Grigoriev I.V."/>
            <person name="Vagvolgyi C."/>
            <person name="Papp T."/>
            <person name="Martin F.M."/>
            <person name="Miettinen O."/>
            <person name="Hibbett D.S."/>
            <person name="Nagy L.G."/>
        </authorList>
    </citation>
    <scope>NUCLEOTIDE SEQUENCE [LARGE SCALE GENOMIC DNA]</scope>
    <source>
        <strain evidence="3 4">OMC1185</strain>
    </source>
</reference>
<feature type="region of interest" description="Disordered" evidence="2">
    <location>
        <begin position="196"/>
        <end position="231"/>
    </location>
</feature>
<dbReference type="AlphaFoldDB" id="A0A5C3MU85"/>
<accession>A0A5C3MU85</accession>
<evidence type="ECO:0000256" key="2">
    <source>
        <dbReference type="SAM" id="MobiDB-lite"/>
    </source>
</evidence>
<protein>
    <submittedName>
        <fullName evidence="3">Uncharacterized protein</fullName>
    </submittedName>
</protein>
<evidence type="ECO:0000313" key="4">
    <source>
        <dbReference type="Proteomes" id="UP000305948"/>
    </source>
</evidence>
<gene>
    <name evidence="3" type="ORF">OE88DRAFT_1646951</name>
</gene>
<dbReference type="EMBL" id="ML213518">
    <property type="protein sequence ID" value="TFK48864.1"/>
    <property type="molecule type" value="Genomic_DNA"/>
</dbReference>
<evidence type="ECO:0000256" key="1">
    <source>
        <dbReference type="SAM" id="Coils"/>
    </source>
</evidence>
<evidence type="ECO:0000313" key="3">
    <source>
        <dbReference type="EMBL" id="TFK48864.1"/>
    </source>
</evidence>